<evidence type="ECO:0000313" key="2">
    <source>
        <dbReference type="Proteomes" id="UP000479710"/>
    </source>
</evidence>
<dbReference type="Gene3D" id="3.20.20.70">
    <property type="entry name" value="Aldolase class I"/>
    <property type="match status" value="1"/>
</dbReference>
<proteinExistence type="predicted"/>
<dbReference type="AlphaFoldDB" id="A0A6G1EPD8"/>
<keyword evidence="2" id="KW-1185">Reference proteome</keyword>
<organism evidence="1 2">
    <name type="scientific">Oryza meyeriana var. granulata</name>
    <dbReference type="NCBI Taxonomy" id="110450"/>
    <lineage>
        <taxon>Eukaryota</taxon>
        <taxon>Viridiplantae</taxon>
        <taxon>Streptophyta</taxon>
        <taxon>Embryophyta</taxon>
        <taxon>Tracheophyta</taxon>
        <taxon>Spermatophyta</taxon>
        <taxon>Magnoliopsida</taxon>
        <taxon>Liliopsida</taxon>
        <taxon>Poales</taxon>
        <taxon>Poaceae</taxon>
        <taxon>BOP clade</taxon>
        <taxon>Oryzoideae</taxon>
        <taxon>Oryzeae</taxon>
        <taxon>Oryzinae</taxon>
        <taxon>Oryza</taxon>
        <taxon>Oryza meyeriana</taxon>
    </lineage>
</organism>
<comment type="caution">
    <text evidence="1">The sequence shown here is derived from an EMBL/GenBank/DDBJ whole genome shotgun (WGS) entry which is preliminary data.</text>
</comment>
<dbReference type="Proteomes" id="UP000479710">
    <property type="component" value="Unassembled WGS sequence"/>
</dbReference>
<accession>A0A6G1EPD8</accession>
<name>A0A6G1EPD8_9ORYZ</name>
<protein>
    <submittedName>
        <fullName evidence="1">Uncharacterized protein</fullName>
    </submittedName>
</protein>
<dbReference type="EMBL" id="SPHZ02000003">
    <property type="protein sequence ID" value="KAF0926479.1"/>
    <property type="molecule type" value="Genomic_DNA"/>
</dbReference>
<evidence type="ECO:0000313" key="1">
    <source>
        <dbReference type="EMBL" id="KAF0926479.1"/>
    </source>
</evidence>
<dbReference type="SUPFAM" id="SSF54928">
    <property type="entry name" value="RNA-binding domain, RBD"/>
    <property type="match status" value="1"/>
</dbReference>
<dbReference type="InterPro" id="IPR035979">
    <property type="entry name" value="RBD_domain_sf"/>
</dbReference>
<gene>
    <name evidence="1" type="ORF">E2562_025320</name>
</gene>
<dbReference type="GO" id="GO:0003676">
    <property type="term" value="F:nucleic acid binding"/>
    <property type="evidence" value="ECO:0007669"/>
    <property type="project" value="InterPro"/>
</dbReference>
<sequence>MWGQPPPQAHYGKVPPPQPYYATPPQPVMSAPAAADEVKTLWIGNLQPWMDENYIYDCFAATGENLCNSSDLTPSLPCSALEKLGIDWDEVGKQLELEAVDSFKKSFDSLLLSLEEKGNALMKALFDGLLTEYESTSYGRGKWKKLATFLEQCLAGPVLDLFRRQITY</sequence>
<dbReference type="InterPro" id="IPR013785">
    <property type="entry name" value="Aldolase_TIM"/>
</dbReference>
<dbReference type="OrthoDB" id="696677at2759"/>
<reference evidence="1 2" key="1">
    <citation type="submission" date="2019-11" db="EMBL/GenBank/DDBJ databases">
        <title>Whole genome sequence of Oryza granulata.</title>
        <authorList>
            <person name="Li W."/>
        </authorList>
    </citation>
    <scope>NUCLEOTIDE SEQUENCE [LARGE SCALE GENOMIC DNA]</scope>
    <source>
        <strain evidence="2">cv. Menghai</strain>
        <tissue evidence="1">Leaf</tissue>
    </source>
</reference>